<dbReference type="Proteomes" id="UP000189670">
    <property type="component" value="Unassembled WGS sequence"/>
</dbReference>
<dbReference type="AlphaFoldDB" id="A0A1V1NYD5"/>
<reference evidence="2" key="1">
    <citation type="submission" date="2012-11" db="EMBL/GenBank/DDBJ databases">
        <authorList>
            <person name="Lucero-Rivera Y.E."/>
            <person name="Tovar-Ramirez D."/>
        </authorList>
    </citation>
    <scope>NUCLEOTIDE SEQUENCE [LARGE SCALE GENOMIC DNA]</scope>
    <source>
        <strain evidence="2">Araruama</strain>
    </source>
</reference>
<comment type="caution">
    <text evidence="1">The sequence shown here is derived from an EMBL/GenBank/DDBJ whole genome shotgun (WGS) entry which is preliminary data.</text>
</comment>
<evidence type="ECO:0000313" key="2">
    <source>
        <dbReference type="Proteomes" id="UP000189670"/>
    </source>
</evidence>
<organism evidence="1 2">
    <name type="scientific">Candidatus Magnetoglobus multicellularis str. Araruama</name>
    <dbReference type="NCBI Taxonomy" id="890399"/>
    <lineage>
        <taxon>Bacteria</taxon>
        <taxon>Pseudomonadati</taxon>
        <taxon>Thermodesulfobacteriota</taxon>
        <taxon>Desulfobacteria</taxon>
        <taxon>Desulfobacterales</taxon>
        <taxon>Desulfobacteraceae</taxon>
        <taxon>Candidatus Magnetoglobus</taxon>
    </lineage>
</organism>
<feature type="non-terminal residue" evidence="1">
    <location>
        <position position="170"/>
    </location>
</feature>
<accession>A0A1V1NYD5</accession>
<name>A0A1V1NYD5_9BACT</name>
<proteinExistence type="predicted"/>
<evidence type="ECO:0000313" key="1">
    <source>
        <dbReference type="EMBL" id="ETR67609.1"/>
    </source>
</evidence>
<dbReference type="EMBL" id="ATBP01001298">
    <property type="protein sequence ID" value="ETR67609.1"/>
    <property type="molecule type" value="Genomic_DNA"/>
</dbReference>
<gene>
    <name evidence="1" type="ORF">OMM_11404</name>
</gene>
<protein>
    <submittedName>
        <fullName evidence="1">Uncharacterized protein</fullName>
    </submittedName>
</protein>
<sequence>MKNNKKALIETCFGDSDFYSKGLKEYGWIAEDFISNIAPLQLAWARENNFTGKGIEIVVEQIRQLRPQVVYLHEMGIGTKEFLAAIRPYTELIVGQIACPIFPNSDIVNFDIIFSSFPHFVEKFRSAGITSYYQPLAFEPRVLEKIGRLERIYPVTFVGTISKLHEKGRQ</sequence>